<dbReference type="EMBL" id="CAFBMG010000098">
    <property type="protein sequence ID" value="CAB4907536.1"/>
    <property type="molecule type" value="Genomic_DNA"/>
</dbReference>
<sequence length="355" mass="39138">MSLSVVEPAQMLQLLRATDHLPECCTPERSFEHCEWCQWALCTPEITQLIQIRDDLGELTHSGHGHTVAWVVASTQLLESHQALELSAIRVPSARVLAAQLLEEITDSLTPLRRQLSSAVAPDGEIAERCLHTAGVIASAAIQQPQYAELLEQLPIPTQQQLRRLAASLSSELQIAAMLPMVDHLHWQGLPALCSQPEWDRRPQPGGAASLRTRQLSGTNLNPGSLESLVVESMFNSVTEQLNEMSEQLHHAAPAVTVSRPLGSGRHSQRTRMMIYRIAKIDWHLSFVDTGLATCWNARIEGDHMVTDLPWQVALAIEACEPHGLVSACYQDAPQRTASQFVAQDEETSDSQLAT</sequence>
<gene>
    <name evidence="2" type="ORF">UFOPK1358_01048</name>
    <name evidence="3" type="ORF">UFOPK3519_01205</name>
</gene>
<dbReference type="EMBL" id="CAEZSF010000094">
    <property type="protein sequence ID" value="CAB4541514.1"/>
    <property type="molecule type" value="Genomic_DNA"/>
</dbReference>
<evidence type="ECO:0000313" key="2">
    <source>
        <dbReference type="EMBL" id="CAB4541514.1"/>
    </source>
</evidence>
<dbReference type="AlphaFoldDB" id="A0A6J6BS14"/>
<proteinExistence type="predicted"/>
<accession>A0A6J6BS14</accession>
<feature type="region of interest" description="Disordered" evidence="1">
    <location>
        <begin position="197"/>
        <end position="220"/>
    </location>
</feature>
<evidence type="ECO:0000313" key="3">
    <source>
        <dbReference type="EMBL" id="CAB4907536.1"/>
    </source>
</evidence>
<protein>
    <submittedName>
        <fullName evidence="2">Unannotated protein</fullName>
    </submittedName>
</protein>
<reference evidence="2" key="1">
    <citation type="submission" date="2020-05" db="EMBL/GenBank/DDBJ databases">
        <authorList>
            <person name="Chiriac C."/>
            <person name="Salcher M."/>
            <person name="Ghai R."/>
            <person name="Kavagutti S V."/>
        </authorList>
    </citation>
    <scope>NUCLEOTIDE SEQUENCE</scope>
</reference>
<evidence type="ECO:0000256" key="1">
    <source>
        <dbReference type="SAM" id="MobiDB-lite"/>
    </source>
</evidence>
<organism evidence="2">
    <name type="scientific">freshwater metagenome</name>
    <dbReference type="NCBI Taxonomy" id="449393"/>
    <lineage>
        <taxon>unclassified sequences</taxon>
        <taxon>metagenomes</taxon>
        <taxon>ecological metagenomes</taxon>
    </lineage>
</organism>
<name>A0A6J6BS14_9ZZZZ</name>